<dbReference type="EnsemblMetazoa" id="G32899.1">
    <property type="protein sequence ID" value="G32899.1:cds"/>
    <property type="gene ID" value="G32899"/>
</dbReference>
<dbReference type="Proteomes" id="UP000005408">
    <property type="component" value="Unassembled WGS sequence"/>
</dbReference>
<organism evidence="1 2">
    <name type="scientific">Magallana gigas</name>
    <name type="common">Pacific oyster</name>
    <name type="synonym">Crassostrea gigas</name>
    <dbReference type="NCBI Taxonomy" id="29159"/>
    <lineage>
        <taxon>Eukaryota</taxon>
        <taxon>Metazoa</taxon>
        <taxon>Spiralia</taxon>
        <taxon>Lophotrochozoa</taxon>
        <taxon>Mollusca</taxon>
        <taxon>Bivalvia</taxon>
        <taxon>Autobranchia</taxon>
        <taxon>Pteriomorphia</taxon>
        <taxon>Ostreida</taxon>
        <taxon>Ostreoidea</taxon>
        <taxon>Ostreidae</taxon>
        <taxon>Magallana</taxon>
    </lineage>
</organism>
<evidence type="ECO:0000313" key="1">
    <source>
        <dbReference type="EnsemblMetazoa" id="G32899.1:cds"/>
    </source>
</evidence>
<reference evidence="1" key="1">
    <citation type="submission" date="2022-08" db="UniProtKB">
        <authorList>
            <consortium name="EnsemblMetazoa"/>
        </authorList>
    </citation>
    <scope>IDENTIFICATION</scope>
    <source>
        <strain evidence="1">05x7-T-G4-1.051#20</strain>
    </source>
</reference>
<sequence>MFPDYEFKVFPVETCPLNKEDWNNSSARLNCNSTRLYYCLPNRDLTSLIEFCYPRGKRQLFMAGNCLELAGAGYLNHFSCNDTFLSGCPDTFYYGDEIFKYPKCLAINVNLRCFDSDTQCIKSRLVDLFTLCYTNSFT</sequence>
<dbReference type="AlphaFoldDB" id="A0A8W8MHV4"/>
<protein>
    <submittedName>
        <fullName evidence="1">Uncharacterized protein</fullName>
    </submittedName>
</protein>
<evidence type="ECO:0000313" key="2">
    <source>
        <dbReference type="Proteomes" id="UP000005408"/>
    </source>
</evidence>
<accession>A0A8W8MHV4</accession>
<name>A0A8W8MHV4_MAGGI</name>
<keyword evidence="2" id="KW-1185">Reference proteome</keyword>
<proteinExistence type="predicted"/>